<accession>A0A445B3J2</accession>
<dbReference type="Proteomes" id="UP000289738">
    <property type="component" value="Chromosome A10"/>
</dbReference>
<dbReference type="InterPro" id="IPR012392">
    <property type="entry name" value="3-ktacl-CoA_syn"/>
</dbReference>
<protein>
    <recommendedName>
        <fullName evidence="8">Very-long-chain 3-oxoacyl-CoA synthase</fullName>
    </recommendedName>
</protein>
<dbReference type="Pfam" id="PF08392">
    <property type="entry name" value="FAE1_CUT1_RppA"/>
    <property type="match status" value="1"/>
</dbReference>
<feature type="compositionally biased region" description="Gly residues" evidence="3">
    <location>
        <begin position="249"/>
        <end position="259"/>
    </location>
</feature>
<evidence type="ECO:0000313" key="6">
    <source>
        <dbReference type="EMBL" id="RYR33240.1"/>
    </source>
</evidence>
<evidence type="ECO:0008006" key="8">
    <source>
        <dbReference type="Google" id="ProtNLM"/>
    </source>
</evidence>
<keyword evidence="1" id="KW-0808">Transferase</keyword>
<evidence type="ECO:0000256" key="1">
    <source>
        <dbReference type="ARBA" id="ARBA00023315"/>
    </source>
</evidence>
<comment type="caution">
    <text evidence="6">The sequence shown here is derived from an EMBL/GenBank/DDBJ whole genome shotgun (WGS) entry which is preliminary data.</text>
</comment>
<dbReference type="STRING" id="3818.A0A445B3J2"/>
<evidence type="ECO:0000259" key="5">
    <source>
        <dbReference type="Pfam" id="PF08392"/>
    </source>
</evidence>
<feature type="compositionally biased region" description="Basic and acidic residues" evidence="3">
    <location>
        <begin position="228"/>
        <end position="241"/>
    </location>
</feature>
<feature type="region of interest" description="Disordered" evidence="3">
    <location>
        <begin position="54"/>
        <end position="86"/>
    </location>
</feature>
<feature type="compositionally biased region" description="Basic and acidic residues" evidence="3">
    <location>
        <begin position="70"/>
        <end position="83"/>
    </location>
</feature>
<dbReference type="InterPro" id="IPR013601">
    <property type="entry name" value="FAE1_typ3_polyketide_synth"/>
</dbReference>
<dbReference type="InterPro" id="IPR012442">
    <property type="entry name" value="DUF1645_plant"/>
</dbReference>
<reference evidence="6 7" key="1">
    <citation type="submission" date="2019-01" db="EMBL/GenBank/DDBJ databases">
        <title>Sequencing of cultivated peanut Arachis hypogaea provides insights into genome evolution and oil improvement.</title>
        <authorList>
            <person name="Chen X."/>
        </authorList>
    </citation>
    <scope>NUCLEOTIDE SEQUENCE [LARGE SCALE GENOMIC DNA]</scope>
    <source>
        <strain evidence="7">cv. Fuhuasheng</strain>
        <tissue evidence="6">Leaves</tissue>
    </source>
</reference>
<proteinExistence type="predicted"/>
<evidence type="ECO:0000313" key="7">
    <source>
        <dbReference type="Proteomes" id="UP000289738"/>
    </source>
</evidence>
<keyword evidence="7" id="KW-1185">Reference proteome</keyword>
<evidence type="ECO:0000256" key="3">
    <source>
        <dbReference type="SAM" id="MobiDB-lite"/>
    </source>
</evidence>
<feature type="compositionally biased region" description="Low complexity" evidence="3">
    <location>
        <begin position="214"/>
        <end position="223"/>
    </location>
</feature>
<evidence type="ECO:0000256" key="2">
    <source>
        <dbReference type="ARBA" id="ARBA00047375"/>
    </source>
</evidence>
<sequence>MQQHEPSSSSSSFSLHVSPSPSFSSYSSETLADIAARVINELRQNPHQNDAASVLEDDDESLFPPWENENDNHRHQNDDKANQNDDDDFEFTFVSREQNTSPISADDIFYNGQIRPLYMYPLFGAPLRNDINNAVVSSVYSQQEAPVPVNYDDASTTIQRRLPLRMLMFEESCSSENDSVVDDDNSLERVPEGTYCVWNPNNAKVAARDRNNKKSNSTGTSSSKRWKIRELLLRSHSDGKGNKNRGSTSGNGNGDGGSGSDLDKKRDFVFGVTSKRTSKVAAAKAGSGDGYGGASVERDGKSGRKSVFPYRQELIGIFANVNGVGRNNIVWVSHGTNLDNKIMLKFGLRSNIKSFNLSGMGCSAGILSISLVKDLLRVYKNSLALVLTTEAIAPNGYQGKSKSKIMTNVLFRMGGAAILISNRKQDKKIAKYELQHLVRTHLGSDEKAYKSVYQDPDKDGVVGVSLSRELLRVAGSALRTNMRELGPLVLPYSELLRYVWSAIQTKLLPSGDQKKIYLPNFRKAFQHFCIHAGGKSVIDAIEESLKLQKEDGEASRMALYRFGNTSSSSVWYELCYLEAKGKWWPQIQLVCLQFHGRHDNVPLLRKISKLLRESHYFRVLMEKIQGSCFDLHDCKIFEHGEQVHRVFGQVGAL</sequence>
<feature type="region of interest" description="Disordered" evidence="3">
    <location>
        <begin position="1"/>
        <end position="26"/>
    </location>
</feature>
<dbReference type="Gene3D" id="3.40.47.10">
    <property type="match status" value="1"/>
</dbReference>
<dbReference type="GO" id="GO:0009922">
    <property type="term" value="F:fatty acid elongase activity"/>
    <property type="evidence" value="ECO:0007669"/>
    <property type="project" value="UniProtKB-EC"/>
</dbReference>
<dbReference type="GO" id="GO:0006633">
    <property type="term" value="P:fatty acid biosynthetic process"/>
    <property type="evidence" value="ECO:0007669"/>
    <property type="project" value="InterPro"/>
</dbReference>
<feature type="domain" description="FAE" evidence="5">
    <location>
        <begin position="338"/>
        <end position="506"/>
    </location>
</feature>
<feature type="domain" description="Chalcone/stilbene synthase C-terminal" evidence="4">
    <location>
        <begin position="528"/>
        <end position="577"/>
    </location>
</feature>
<name>A0A445B3J2_ARAHY</name>
<dbReference type="SUPFAM" id="SSF53901">
    <property type="entry name" value="Thiolase-like"/>
    <property type="match status" value="2"/>
</dbReference>
<dbReference type="InterPro" id="IPR012328">
    <property type="entry name" value="Chalcone/stilbene_synt_C"/>
</dbReference>
<organism evidence="6 7">
    <name type="scientific">Arachis hypogaea</name>
    <name type="common">Peanut</name>
    <dbReference type="NCBI Taxonomy" id="3818"/>
    <lineage>
        <taxon>Eukaryota</taxon>
        <taxon>Viridiplantae</taxon>
        <taxon>Streptophyta</taxon>
        <taxon>Embryophyta</taxon>
        <taxon>Tracheophyta</taxon>
        <taxon>Spermatophyta</taxon>
        <taxon>Magnoliopsida</taxon>
        <taxon>eudicotyledons</taxon>
        <taxon>Gunneridae</taxon>
        <taxon>Pentapetalae</taxon>
        <taxon>rosids</taxon>
        <taxon>fabids</taxon>
        <taxon>Fabales</taxon>
        <taxon>Fabaceae</taxon>
        <taxon>Papilionoideae</taxon>
        <taxon>50 kb inversion clade</taxon>
        <taxon>dalbergioids sensu lato</taxon>
        <taxon>Dalbergieae</taxon>
        <taxon>Pterocarpus clade</taxon>
        <taxon>Arachis</taxon>
    </lineage>
</organism>
<dbReference type="InterPro" id="IPR016039">
    <property type="entry name" value="Thiolase-like"/>
</dbReference>
<gene>
    <name evidence="6" type="ORF">Ahy_A10g047801</name>
</gene>
<dbReference type="EMBL" id="SDMP01000010">
    <property type="protein sequence ID" value="RYR33240.1"/>
    <property type="molecule type" value="Genomic_DNA"/>
</dbReference>
<dbReference type="Pfam" id="PF02797">
    <property type="entry name" value="Chal_sti_synt_C"/>
    <property type="match status" value="1"/>
</dbReference>
<comment type="catalytic activity">
    <reaction evidence="2">
        <text>a very-long-chain acyl-CoA + malonyl-CoA + H(+) = a very-long-chain 3-oxoacyl-CoA + CO2 + CoA</text>
        <dbReference type="Rhea" id="RHEA:32727"/>
        <dbReference type="ChEBI" id="CHEBI:15378"/>
        <dbReference type="ChEBI" id="CHEBI:16526"/>
        <dbReference type="ChEBI" id="CHEBI:57287"/>
        <dbReference type="ChEBI" id="CHEBI:57384"/>
        <dbReference type="ChEBI" id="CHEBI:90725"/>
        <dbReference type="ChEBI" id="CHEBI:90736"/>
        <dbReference type="EC" id="2.3.1.199"/>
    </reaction>
</comment>
<feature type="region of interest" description="Disordered" evidence="3">
    <location>
        <begin position="281"/>
        <end position="302"/>
    </location>
</feature>
<feature type="region of interest" description="Disordered" evidence="3">
    <location>
        <begin position="206"/>
        <end position="262"/>
    </location>
</feature>
<dbReference type="PANTHER" id="PTHR31561">
    <property type="entry name" value="3-KETOACYL-COA SYNTHASE"/>
    <property type="match status" value="1"/>
</dbReference>
<dbReference type="GO" id="GO:0016020">
    <property type="term" value="C:membrane"/>
    <property type="evidence" value="ECO:0007669"/>
    <property type="project" value="InterPro"/>
</dbReference>
<keyword evidence="1" id="KW-0012">Acyltransferase</keyword>
<dbReference type="AlphaFoldDB" id="A0A445B3J2"/>
<evidence type="ECO:0000259" key="4">
    <source>
        <dbReference type="Pfam" id="PF02797"/>
    </source>
</evidence>
<dbReference type="Pfam" id="PF07816">
    <property type="entry name" value="DUF1645"/>
    <property type="match status" value="1"/>
</dbReference>